<evidence type="ECO:0000313" key="8">
    <source>
        <dbReference type="EMBL" id="TDU69398.1"/>
    </source>
</evidence>
<evidence type="ECO:0000313" key="9">
    <source>
        <dbReference type="Proteomes" id="UP000295662"/>
    </source>
</evidence>
<organism evidence="8 9">
    <name type="scientific">Prosthecobacter fusiformis</name>
    <dbReference type="NCBI Taxonomy" id="48464"/>
    <lineage>
        <taxon>Bacteria</taxon>
        <taxon>Pseudomonadati</taxon>
        <taxon>Verrucomicrobiota</taxon>
        <taxon>Verrucomicrobiia</taxon>
        <taxon>Verrucomicrobiales</taxon>
        <taxon>Verrucomicrobiaceae</taxon>
        <taxon>Prosthecobacter</taxon>
    </lineage>
</organism>
<dbReference type="Pfam" id="PF08543">
    <property type="entry name" value="Phos_pyr_kin"/>
    <property type="match status" value="1"/>
</dbReference>
<evidence type="ECO:0000256" key="3">
    <source>
        <dbReference type="ARBA" id="ARBA00022679"/>
    </source>
</evidence>
<dbReference type="GO" id="GO:0009228">
    <property type="term" value="P:thiamine biosynthetic process"/>
    <property type="evidence" value="ECO:0007669"/>
    <property type="project" value="InterPro"/>
</dbReference>
<evidence type="ECO:0000259" key="7">
    <source>
        <dbReference type="Pfam" id="PF08543"/>
    </source>
</evidence>
<dbReference type="PANTHER" id="PTHR20858:SF17">
    <property type="entry name" value="HYDROXYMETHYLPYRIMIDINE_PHOSPHOMETHYLPYRIMIDINE KINASE THI20-RELATED"/>
    <property type="match status" value="1"/>
</dbReference>
<keyword evidence="5 8" id="KW-0418">Kinase</keyword>
<dbReference type="SUPFAM" id="SSF53613">
    <property type="entry name" value="Ribokinase-like"/>
    <property type="match status" value="1"/>
</dbReference>
<dbReference type="RefSeq" id="WP_133796086.1">
    <property type="nucleotide sequence ID" value="NZ_SOCA01000005.1"/>
</dbReference>
<gene>
    <name evidence="8" type="ORF">EI77_03051</name>
</gene>
<name>A0A4R7RWJ3_9BACT</name>
<keyword evidence="6" id="KW-0067">ATP-binding</keyword>
<dbReference type="OrthoDB" id="9810880at2"/>
<evidence type="ECO:0000256" key="6">
    <source>
        <dbReference type="ARBA" id="ARBA00022840"/>
    </source>
</evidence>
<proteinExistence type="predicted"/>
<comment type="pathway">
    <text evidence="1">Cofactor biosynthesis; thiamine diphosphate biosynthesis.</text>
</comment>
<dbReference type="Proteomes" id="UP000295662">
    <property type="component" value="Unassembled WGS sequence"/>
</dbReference>
<dbReference type="InterPro" id="IPR029056">
    <property type="entry name" value="Ribokinase-like"/>
</dbReference>
<dbReference type="GO" id="GO:0005524">
    <property type="term" value="F:ATP binding"/>
    <property type="evidence" value="ECO:0007669"/>
    <property type="project" value="UniProtKB-KW"/>
</dbReference>
<dbReference type="EMBL" id="SOCA01000005">
    <property type="protein sequence ID" value="TDU69398.1"/>
    <property type="molecule type" value="Genomic_DNA"/>
</dbReference>
<dbReference type="InterPro" id="IPR013749">
    <property type="entry name" value="PM/HMP-P_kinase-1"/>
</dbReference>
<dbReference type="AlphaFoldDB" id="A0A4R7RWJ3"/>
<evidence type="ECO:0000256" key="5">
    <source>
        <dbReference type="ARBA" id="ARBA00022777"/>
    </source>
</evidence>
<protein>
    <recommendedName>
        <fullName evidence="2">hydroxymethylpyrimidine kinase</fullName>
        <ecNumber evidence="2">2.7.1.49</ecNumber>
    </recommendedName>
</protein>
<dbReference type="PANTHER" id="PTHR20858">
    <property type="entry name" value="PHOSPHOMETHYLPYRIMIDINE KINASE"/>
    <property type="match status" value="1"/>
</dbReference>
<dbReference type="CDD" id="cd01169">
    <property type="entry name" value="HMPP_kinase"/>
    <property type="match status" value="1"/>
</dbReference>
<keyword evidence="4" id="KW-0547">Nucleotide-binding</keyword>
<dbReference type="FunFam" id="3.40.1190.20:FF:000003">
    <property type="entry name" value="Phosphomethylpyrimidine kinase ThiD"/>
    <property type="match status" value="1"/>
</dbReference>
<reference evidence="8 9" key="1">
    <citation type="submission" date="2019-03" db="EMBL/GenBank/DDBJ databases">
        <title>Genomic Encyclopedia of Archaeal and Bacterial Type Strains, Phase II (KMG-II): from individual species to whole genera.</title>
        <authorList>
            <person name="Goeker M."/>
        </authorList>
    </citation>
    <scope>NUCLEOTIDE SEQUENCE [LARGE SCALE GENOMIC DNA]</scope>
    <source>
        <strain evidence="8 9">ATCC 25309</strain>
    </source>
</reference>
<evidence type="ECO:0000256" key="2">
    <source>
        <dbReference type="ARBA" id="ARBA00012135"/>
    </source>
</evidence>
<dbReference type="NCBIfam" id="TIGR00097">
    <property type="entry name" value="HMP-P_kinase"/>
    <property type="match status" value="1"/>
</dbReference>
<evidence type="ECO:0000256" key="1">
    <source>
        <dbReference type="ARBA" id="ARBA00004948"/>
    </source>
</evidence>
<accession>A0A4R7RWJ3</accession>
<dbReference type="EC" id="2.7.1.49" evidence="2"/>
<dbReference type="Gene3D" id="3.40.1190.20">
    <property type="match status" value="1"/>
</dbReference>
<keyword evidence="3" id="KW-0808">Transferase</keyword>
<keyword evidence="9" id="KW-1185">Reference proteome</keyword>
<dbReference type="GO" id="GO:0008902">
    <property type="term" value="F:hydroxymethylpyrimidine kinase activity"/>
    <property type="evidence" value="ECO:0007669"/>
    <property type="project" value="UniProtKB-EC"/>
</dbReference>
<dbReference type="GO" id="GO:0005829">
    <property type="term" value="C:cytosol"/>
    <property type="evidence" value="ECO:0007669"/>
    <property type="project" value="TreeGrafter"/>
</dbReference>
<evidence type="ECO:0000256" key="4">
    <source>
        <dbReference type="ARBA" id="ARBA00022741"/>
    </source>
</evidence>
<feature type="domain" description="Pyridoxamine kinase/Phosphomethylpyrimidine kinase" evidence="7">
    <location>
        <begin position="13"/>
        <end position="258"/>
    </location>
</feature>
<dbReference type="InterPro" id="IPR004399">
    <property type="entry name" value="HMP/HMP-P_kinase_dom"/>
</dbReference>
<sequence length="268" mass="27782">MSPPPILTIAGSDSSCGAGVQADLKAISALGGYALNALTSVVSETPGRVSIVRLLDAELVSDQIRILFEGFPIAAVKTGMLGGLTQVEAVVKTWQSIAPVGLPLVVDPVMVATGGGKLLEDDAIDAVRTLLLPLATVITPNMDEAAVLWGRPVTTRDEMTACAQDMSAEFGTAVLLKGGHLTGSAADVLCINGELTWYDTSRTPDVQTHGTGCTYSAAIATGLGLGLPLQEAVSQAKRYISAAIAEYFQWNGSHGTVHALNHLKNSSL</sequence>
<dbReference type="GO" id="GO:0008972">
    <property type="term" value="F:phosphomethylpyrimidine kinase activity"/>
    <property type="evidence" value="ECO:0007669"/>
    <property type="project" value="InterPro"/>
</dbReference>
<comment type="caution">
    <text evidence="8">The sequence shown here is derived from an EMBL/GenBank/DDBJ whole genome shotgun (WGS) entry which is preliminary data.</text>
</comment>